<dbReference type="InterPro" id="IPR043519">
    <property type="entry name" value="NT_sf"/>
</dbReference>
<dbReference type="AlphaFoldDB" id="A0AAN4ZSS0"/>
<dbReference type="SUPFAM" id="SSF81631">
    <property type="entry name" value="PAP/OAS1 substrate-binding domain"/>
    <property type="match status" value="1"/>
</dbReference>
<dbReference type="SUPFAM" id="SSF81301">
    <property type="entry name" value="Nucleotidyltransferase"/>
    <property type="match status" value="1"/>
</dbReference>
<sequence>VCGILIRNRSFALLTVRRFSSQLVGEGKSAVKELSWKELANLNYGKETKAHRQALKTTLNDLRRAVERWRNDGKEGIRDLKLIEIGSYAVGTSSNTSDLDVLAIPYSKDRNYKRIEEFQSKMNMENDMGMTFRRSQLLPMANRISASLSLHRKASVRLRAQVPIIHGITNAGIIFDVQVGSIASLYSSNFVRLAFALDPRLIIVYHWLRERTEKSDMFGGPAGLFTPFHLYMLILHFAQATEILPVLMEEYGGHLSSARHWRDIAKEYWSKNVISPLYSTDDLDEWAPVLTKQLVEYYASIDFKNVEINVGRGVVKERSTEKNLLLIEPFHDQENGVCRVNNGAELMNELFAKLKNNLS</sequence>
<evidence type="ECO:0008006" key="3">
    <source>
        <dbReference type="Google" id="ProtNLM"/>
    </source>
</evidence>
<reference evidence="2" key="1">
    <citation type="submission" date="2022-10" db="EMBL/GenBank/DDBJ databases">
        <title>Genome assembly of Pristionchus species.</title>
        <authorList>
            <person name="Yoshida K."/>
            <person name="Sommer R.J."/>
        </authorList>
    </citation>
    <scope>NUCLEOTIDE SEQUENCE [LARGE SCALE GENOMIC DNA]</scope>
    <source>
        <strain evidence="2">RS5460</strain>
    </source>
</reference>
<evidence type="ECO:0000313" key="2">
    <source>
        <dbReference type="Proteomes" id="UP001328107"/>
    </source>
</evidence>
<dbReference type="GO" id="GO:0016779">
    <property type="term" value="F:nucleotidyltransferase activity"/>
    <property type="evidence" value="ECO:0007669"/>
    <property type="project" value="TreeGrafter"/>
</dbReference>
<evidence type="ECO:0000313" key="1">
    <source>
        <dbReference type="EMBL" id="GMR43707.1"/>
    </source>
</evidence>
<feature type="non-terminal residue" evidence="1">
    <location>
        <position position="1"/>
    </location>
</feature>
<dbReference type="PANTHER" id="PTHR12271:SF40">
    <property type="entry name" value="POLY(A) RNA POLYMERASE GLD2"/>
    <property type="match status" value="1"/>
</dbReference>
<accession>A0AAN4ZSS0</accession>
<dbReference type="PANTHER" id="PTHR12271">
    <property type="entry name" value="POLY A POLYMERASE CID PAP -RELATED"/>
    <property type="match status" value="1"/>
</dbReference>
<dbReference type="Gene3D" id="3.30.460.10">
    <property type="entry name" value="Beta Polymerase, domain 2"/>
    <property type="match status" value="1"/>
</dbReference>
<proteinExistence type="predicted"/>
<name>A0AAN4ZSS0_9BILA</name>
<feature type="non-terminal residue" evidence="1">
    <location>
        <position position="359"/>
    </location>
</feature>
<comment type="caution">
    <text evidence="1">The sequence shown here is derived from an EMBL/GenBank/DDBJ whole genome shotgun (WGS) entry which is preliminary data.</text>
</comment>
<keyword evidence="2" id="KW-1185">Reference proteome</keyword>
<dbReference type="GO" id="GO:0031123">
    <property type="term" value="P:RNA 3'-end processing"/>
    <property type="evidence" value="ECO:0007669"/>
    <property type="project" value="TreeGrafter"/>
</dbReference>
<protein>
    <recommendedName>
        <fullName evidence="3">Polymerase nucleotidyl transferase domain-containing protein</fullName>
    </recommendedName>
</protein>
<gene>
    <name evidence="1" type="ORF">PMAYCL1PPCAC_13902</name>
</gene>
<organism evidence="1 2">
    <name type="scientific">Pristionchus mayeri</name>
    <dbReference type="NCBI Taxonomy" id="1317129"/>
    <lineage>
        <taxon>Eukaryota</taxon>
        <taxon>Metazoa</taxon>
        <taxon>Ecdysozoa</taxon>
        <taxon>Nematoda</taxon>
        <taxon>Chromadorea</taxon>
        <taxon>Rhabditida</taxon>
        <taxon>Rhabditina</taxon>
        <taxon>Diplogasteromorpha</taxon>
        <taxon>Diplogasteroidea</taxon>
        <taxon>Neodiplogasteridae</taxon>
        <taxon>Pristionchus</taxon>
    </lineage>
</organism>
<dbReference type="EMBL" id="BTRK01000003">
    <property type="protein sequence ID" value="GMR43707.1"/>
    <property type="molecule type" value="Genomic_DNA"/>
</dbReference>
<dbReference type="Gene3D" id="1.10.1410.10">
    <property type="match status" value="1"/>
</dbReference>
<dbReference type="Proteomes" id="UP001328107">
    <property type="component" value="Unassembled WGS sequence"/>
</dbReference>